<sequence>MPTVSSCKANLIKALTALEALKDNINPSLLSTVDANDRNQYQALDARLKQLQTTTADIKSALHNIGNRRNAFLDLVRSSSDQRAEKATYDTHMQETRVDDAVVQAESLLITLQYSLEEVQEVPMEGCRSSQTPPMTLQSNTATEASESSATTAPPTSQHQPTAPQSSQAPQQQYHPMPLCLQCRHITIVVISRPLVAIVPFGRRRRIVVAVTSRHGRYHIVMVAVASCHHVMVAITADHRRRRFEHHGRCPTCIHVHTSSPSTSSPPPTLPTSP</sequence>
<proteinExistence type="predicted"/>
<evidence type="ECO:0000313" key="4">
    <source>
        <dbReference type="WBParaSite" id="HPBE_0000339301-mRNA-1"/>
    </source>
</evidence>
<dbReference type="AlphaFoldDB" id="A0A183FB51"/>
<protein>
    <submittedName>
        <fullName evidence="4">SKA2 domain-containing protein</fullName>
    </submittedName>
</protein>
<feature type="region of interest" description="Disordered" evidence="1">
    <location>
        <begin position="123"/>
        <end position="171"/>
    </location>
</feature>
<accession>A0A3P7UH61</accession>
<feature type="compositionally biased region" description="Low complexity" evidence="1">
    <location>
        <begin position="141"/>
        <end position="171"/>
    </location>
</feature>
<reference evidence="2 3" key="1">
    <citation type="submission" date="2018-11" db="EMBL/GenBank/DDBJ databases">
        <authorList>
            <consortium name="Pathogen Informatics"/>
        </authorList>
    </citation>
    <scope>NUCLEOTIDE SEQUENCE [LARGE SCALE GENOMIC DNA]</scope>
</reference>
<name>A0A183FB51_HELPZ</name>
<evidence type="ECO:0000313" key="2">
    <source>
        <dbReference type="EMBL" id="VDO34400.1"/>
    </source>
</evidence>
<gene>
    <name evidence="2" type="ORF">HPBE_LOCUS3394</name>
</gene>
<keyword evidence="3" id="KW-1185">Reference proteome</keyword>
<dbReference type="WBParaSite" id="HPBE_0000339301-mRNA-1">
    <property type="protein sequence ID" value="HPBE_0000339301-mRNA-1"/>
    <property type="gene ID" value="HPBE_0000339301"/>
</dbReference>
<evidence type="ECO:0000256" key="1">
    <source>
        <dbReference type="SAM" id="MobiDB-lite"/>
    </source>
</evidence>
<organism evidence="3 4">
    <name type="scientific">Heligmosomoides polygyrus</name>
    <name type="common">Parasitic roundworm</name>
    <dbReference type="NCBI Taxonomy" id="6339"/>
    <lineage>
        <taxon>Eukaryota</taxon>
        <taxon>Metazoa</taxon>
        <taxon>Ecdysozoa</taxon>
        <taxon>Nematoda</taxon>
        <taxon>Chromadorea</taxon>
        <taxon>Rhabditida</taxon>
        <taxon>Rhabditina</taxon>
        <taxon>Rhabditomorpha</taxon>
        <taxon>Strongyloidea</taxon>
        <taxon>Heligmosomidae</taxon>
        <taxon>Heligmosomoides</taxon>
    </lineage>
</organism>
<accession>A0A183FB51</accession>
<dbReference type="Proteomes" id="UP000050761">
    <property type="component" value="Unassembled WGS sequence"/>
</dbReference>
<feature type="compositionally biased region" description="Polar residues" evidence="1">
    <location>
        <begin position="128"/>
        <end position="140"/>
    </location>
</feature>
<dbReference type="EMBL" id="UZAH01008579">
    <property type="protein sequence ID" value="VDO34400.1"/>
    <property type="molecule type" value="Genomic_DNA"/>
</dbReference>
<reference evidence="4" key="2">
    <citation type="submission" date="2019-09" db="UniProtKB">
        <authorList>
            <consortium name="WormBaseParasite"/>
        </authorList>
    </citation>
    <scope>IDENTIFICATION</scope>
</reference>
<evidence type="ECO:0000313" key="3">
    <source>
        <dbReference type="Proteomes" id="UP000050761"/>
    </source>
</evidence>